<sequence>MARGGSLQWRGSRTGTDGHHEVQEVLHGLFASSWGQRLCLKDFRIKVFMTASSQI</sequence>
<dbReference type="EMBL" id="SRLO01013143">
    <property type="protein sequence ID" value="TNN25221.1"/>
    <property type="molecule type" value="Genomic_DNA"/>
</dbReference>
<protein>
    <submittedName>
        <fullName evidence="1">Uncharacterized protein</fullName>
    </submittedName>
</protein>
<reference evidence="1 2" key="1">
    <citation type="submission" date="2019-03" db="EMBL/GenBank/DDBJ databases">
        <title>First draft genome of Liparis tanakae, snailfish: a comprehensive survey of snailfish specific genes.</title>
        <authorList>
            <person name="Kim W."/>
            <person name="Song I."/>
            <person name="Jeong J.-H."/>
            <person name="Kim D."/>
            <person name="Kim S."/>
            <person name="Ryu S."/>
            <person name="Song J.Y."/>
            <person name="Lee S.K."/>
        </authorList>
    </citation>
    <scope>NUCLEOTIDE SEQUENCE [LARGE SCALE GENOMIC DNA]</scope>
    <source>
        <tissue evidence="1">Muscle</tissue>
    </source>
</reference>
<organism evidence="1 2">
    <name type="scientific">Liparis tanakae</name>
    <name type="common">Tanaka's snailfish</name>
    <dbReference type="NCBI Taxonomy" id="230148"/>
    <lineage>
        <taxon>Eukaryota</taxon>
        <taxon>Metazoa</taxon>
        <taxon>Chordata</taxon>
        <taxon>Craniata</taxon>
        <taxon>Vertebrata</taxon>
        <taxon>Euteleostomi</taxon>
        <taxon>Actinopterygii</taxon>
        <taxon>Neopterygii</taxon>
        <taxon>Teleostei</taxon>
        <taxon>Neoteleostei</taxon>
        <taxon>Acanthomorphata</taxon>
        <taxon>Eupercaria</taxon>
        <taxon>Perciformes</taxon>
        <taxon>Cottioidei</taxon>
        <taxon>Cottales</taxon>
        <taxon>Liparidae</taxon>
        <taxon>Liparis</taxon>
    </lineage>
</organism>
<evidence type="ECO:0000313" key="2">
    <source>
        <dbReference type="Proteomes" id="UP000314294"/>
    </source>
</evidence>
<comment type="caution">
    <text evidence="1">The sequence shown here is derived from an EMBL/GenBank/DDBJ whole genome shotgun (WGS) entry which is preliminary data.</text>
</comment>
<keyword evidence="2" id="KW-1185">Reference proteome</keyword>
<evidence type="ECO:0000313" key="1">
    <source>
        <dbReference type="EMBL" id="TNN25221.1"/>
    </source>
</evidence>
<name>A0A4Z2E8Z2_9TELE</name>
<dbReference type="AlphaFoldDB" id="A0A4Z2E8Z2"/>
<gene>
    <name evidence="1" type="ORF">EYF80_064651</name>
</gene>
<proteinExistence type="predicted"/>
<accession>A0A4Z2E8Z2</accession>
<dbReference type="Proteomes" id="UP000314294">
    <property type="component" value="Unassembled WGS sequence"/>
</dbReference>